<comment type="subcellular location">
    <subcellularLocation>
        <location evidence="1">Cell membrane</location>
        <topology evidence="1">Single-pass type I membrane protein</topology>
    </subcellularLocation>
</comment>
<feature type="domain" description="Protein kinase" evidence="18">
    <location>
        <begin position="1251"/>
        <end position="1559"/>
    </location>
</feature>
<dbReference type="CDD" id="cd00096">
    <property type="entry name" value="Ig"/>
    <property type="match status" value="2"/>
</dbReference>
<dbReference type="SMART" id="SM00408">
    <property type="entry name" value="IGc2"/>
    <property type="match status" value="8"/>
</dbReference>
<dbReference type="InterPro" id="IPR001245">
    <property type="entry name" value="Ser-Thr/Tyr_kinase_cat_dom"/>
</dbReference>
<dbReference type="InterPro" id="IPR003599">
    <property type="entry name" value="Ig_sub"/>
</dbReference>
<dbReference type="SUPFAM" id="SSF57625">
    <property type="entry name" value="Invertebrate chitin-binding proteins"/>
    <property type="match status" value="1"/>
</dbReference>
<dbReference type="InterPro" id="IPR013783">
    <property type="entry name" value="Ig-like_fold"/>
</dbReference>
<keyword evidence="14" id="KW-0675">Receptor</keyword>
<dbReference type="Gene3D" id="1.10.510.10">
    <property type="entry name" value="Transferase(Phosphotransferase) domain 1"/>
    <property type="match status" value="1"/>
</dbReference>
<dbReference type="Gene3D" id="2.170.140.10">
    <property type="entry name" value="Chitin binding domain"/>
    <property type="match status" value="1"/>
</dbReference>
<sequence>LIPGSSIGFIKTSASSRTVPEGSSVSLSCELSNSSIPVRLWMMMSGAMYTPRKNVVNYGQVFILHRVTRKMAGTYLCRVTRPRLNKNLGFIWVTERQRGTPILKVDQRLKTIFVNGDANLTCTASGPSIQSVQWYKWAQKLSMLQQVVTKKEFNNGDVWNNTLVLRNVQMNQAGWYECRIYQRSGDEYFYSIHEHLNVLGKNKCPEPDGVFAVPKRETAYLNCSNNVATLMNCPRGEEWTDDKKSCVKVIRWKSNDRLKEVTKAVGESVTIDCQLNDPGVRVKLKQKIRSGVFRVRHTDDCRVSRVGQKFVIHSVNFNDFGIYVCEAPHVMTKKEEAYLKINPDPMSSLYQGHRNLFATFGSSLDLNCGAYKVYQPRIYLEIIRTEGVTLLTPDGHKVTLTGRILTIHGLNSSMHGKIVCKVVSTCARIQEEVDLGQLLPVPQKGEPPKPVVSPEQSVVKEGNNINVTCSVSKGKKINSITWYKDKKLVPDELVVTSSFKSILILTNVAHSDAGIYECRVVDFGAGYWFSPATIKVEGVDTPTTPTTTPTRLPVVPVSVAAKPFQPADINCTMFIVDQKVTLWQETSSGKLVQRIPDGDSLILKGLVFTLMNVIDEDEGTYYCQAGSYQKVPAVRLSLIDTKPPFITNFVSRLSVNVSQTTRLICETEGHPSQADIHWLKDGVEVGRCTGEMRQQNKTCHIHGDQPKYKITWTGSGAELMVQNAFHPLDSGEFTCIASNAAGEDKKTLILDVHEKPVLSKKNDTGIRVLAFEAASTIQSTALRGHPIPYFEWYRQPIGFCTSNCKPDEKKWRRVPRSVINPSAQVPSRVSSLFLAPSKSGYYFRCVAENALGRDDVVYHVHRMDIQTVLPEIVSTSPVVRVDEKNSFRLLCQASAGDFQYLTWQKKGGGRMLTSELKTNDYNLTTTLSTEHAQLKDAGDYLCVGWTNNDTKISMITVFVKELAVPVVSLSNKTIFEAQTNKTVLHCTIASGYPAPNITWYKDGEQLKLLALGSKDDCRINGFHYMEKYRPPKAEYLVICRPSHVQNTGLYKCEAMNVVGNGSNEGYLNVLAQPKIINVDDTLRKDPGEQVNITCRATGNPAPAVKWVMKTGEGRHKPITQWSHENHTLRIDSVQEHHYGEYVCFAENEFGNDTVVLAVVRKTPIAAVRDPLPSLSKAHLIVAILVSVVLFILLLIIAAVLYRRRQMYGGFYICTTPPLPDLIASMDASIPLIEQVNKLPYDKRWEFPRDQLQFGSVLGSGAFGEVYLAEADGSIISDNSSSVSTRHRLSYQKDARRRSSTVSSKGPIKVAVKTLKEGADDSEFKDLQSELKMLIHIGSHKNIVNLLGACTKGRHCDLCVIIEYCPYGNMLQFLRKRRGWYEPTWLTPSEDPDKQFSVTDLVSAAFQVARAMEFLVSRKCVHRDLAARNVLVGANYVVKVADFGLARDVYKSDQYIKVSAGLVPVKWMAIESLADRVYSEQSDVWSFGVFLWELFTLGGSPYPGLPPTEIYNFIVAGNRMDQPVDCPEVMYFMMKDCWAEKPADRPNFTALVQRLDHVIESNMAAMGHEGYLDLGIDEPAPKEAETDKDGYLTPLEIISPVREKSTLFMNGNVLGSNKELCGSHRSVASETKIKDLLEVERYTELGFKPSSSANSLSETIL</sequence>
<dbReference type="Pfam" id="PF07714">
    <property type="entry name" value="PK_Tyr_Ser-Thr"/>
    <property type="match status" value="1"/>
</dbReference>
<feature type="transmembrane region" description="Helical" evidence="17">
    <location>
        <begin position="1179"/>
        <end position="1201"/>
    </location>
</feature>
<keyword evidence="3" id="KW-1003">Cell membrane</keyword>
<evidence type="ECO:0000256" key="10">
    <source>
        <dbReference type="ARBA" id="ARBA00022989"/>
    </source>
</evidence>
<dbReference type="PROSITE" id="PS00109">
    <property type="entry name" value="PROTEIN_KINASE_TYR"/>
    <property type="match status" value="1"/>
</dbReference>
<name>A0ABN8NZF4_9CNID</name>
<protein>
    <recommendedName>
        <fullName evidence="2">receptor protein-tyrosine kinase</fullName>
        <ecNumber evidence="2">2.7.10.1</ecNumber>
    </recommendedName>
</protein>
<dbReference type="SMART" id="SM00219">
    <property type="entry name" value="TyrKc"/>
    <property type="match status" value="1"/>
</dbReference>
<keyword evidence="6 17" id="KW-0812">Transmembrane</keyword>
<evidence type="ECO:0000256" key="1">
    <source>
        <dbReference type="ARBA" id="ARBA00004251"/>
    </source>
</evidence>
<keyword evidence="5" id="KW-0808">Transferase</keyword>
<dbReference type="Gene3D" id="2.60.40.10">
    <property type="entry name" value="Immunoglobulins"/>
    <property type="match status" value="8"/>
</dbReference>
<dbReference type="Pfam" id="PF01607">
    <property type="entry name" value="CBM_14"/>
    <property type="match status" value="1"/>
</dbReference>
<dbReference type="InterPro" id="IPR036179">
    <property type="entry name" value="Ig-like_dom_sf"/>
</dbReference>
<evidence type="ECO:0000256" key="15">
    <source>
        <dbReference type="ARBA" id="ARBA00023180"/>
    </source>
</evidence>
<feature type="domain" description="Ig-like" evidence="19">
    <location>
        <begin position="1073"/>
        <end position="1157"/>
    </location>
</feature>
<evidence type="ECO:0000256" key="11">
    <source>
        <dbReference type="ARBA" id="ARBA00023136"/>
    </source>
</evidence>
<evidence type="ECO:0000256" key="6">
    <source>
        <dbReference type="ARBA" id="ARBA00022692"/>
    </source>
</evidence>
<feature type="domain" description="Ig-like" evidence="19">
    <location>
        <begin position="101"/>
        <end position="180"/>
    </location>
</feature>
<dbReference type="Pfam" id="PF07679">
    <property type="entry name" value="I-set"/>
    <property type="match status" value="1"/>
</dbReference>
<dbReference type="Pfam" id="PF08205">
    <property type="entry name" value="C2-set_2"/>
    <property type="match status" value="1"/>
</dbReference>
<dbReference type="PANTHER" id="PTHR24416:SF600">
    <property type="entry name" value="PDGF- AND VEGF-RECEPTOR RELATED, ISOFORM J"/>
    <property type="match status" value="1"/>
</dbReference>
<keyword evidence="16" id="KW-0393">Immunoglobulin domain</keyword>
<dbReference type="InterPro" id="IPR013162">
    <property type="entry name" value="CD80_C2-set"/>
</dbReference>
<evidence type="ECO:0000259" key="18">
    <source>
        <dbReference type="PROSITE" id="PS50011"/>
    </source>
</evidence>
<evidence type="ECO:0000256" key="17">
    <source>
        <dbReference type="SAM" id="Phobius"/>
    </source>
</evidence>
<feature type="domain" description="Ig-like" evidence="19">
    <location>
        <begin position="448"/>
        <end position="535"/>
    </location>
</feature>
<feature type="domain" description="Ig-like" evidence="19">
    <location>
        <begin position="870"/>
        <end position="953"/>
    </location>
</feature>
<feature type="domain" description="Ig-like" evidence="19">
    <location>
        <begin position="644"/>
        <end position="749"/>
    </location>
</feature>
<dbReference type="SMART" id="SM00409">
    <property type="entry name" value="IG"/>
    <property type="match status" value="10"/>
</dbReference>
<dbReference type="InterPro" id="IPR003598">
    <property type="entry name" value="Ig_sub2"/>
</dbReference>
<keyword evidence="7" id="KW-0547">Nucleotide-binding</keyword>
<keyword evidence="11 17" id="KW-0472">Membrane</keyword>
<gene>
    <name evidence="20" type="ORF">PLOB_00032803</name>
</gene>
<evidence type="ECO:0000256" key="9">
    <source>
        <dbReference type="ARBA" id="ARBA00022840"/>
    </source>
</evidence>
<dbReference type="InterPro" id="IPR002557">
    <property type="entry name" value="Chitin-bd_dom"/>
</dbReference>
<comment type="caution">
    <text evidence="20">The sequence shown here is derived from an EMBL/GenBank/DDBJ whole genome shotgun (WGS) entry which is preliminary data.</text>
</comment>
<evidence type="ECO:0000256" key="13">
    <source>
        <dbReference type="ARBA" id="ARBA00023157"/>
    </source>
</evidence>
<dbReference type="PROSITE" id="PS00240">
    <property type="entry name" value="RECEPTOR_TYR_KIN_III"/>
    <property type="match status" value="1"/>
</dbReference>
<dbReference type="Proteomes" id="UP001159405">
    <property type="component" value="Unassembled WGS sequence"/>
</dbReference>
<evidence type="ECO:0000256" key="4">
    <source>
        <dbReference type="ARBA" id="ARBA00022553"/>
    </source>
</evidence>
<evidence type="ECO:0000256" key="3">
    <source>
        <dbReference type="ARBA" id="ARBA00022475"/>
    </source>
</evidence>
<dbReference type="InterPro" id="IPR036508">
    <property type="entry name" value="Chitin-bd_dom_sf"/>
</dbReference>
<evidence type="ECO:0000256" key="7">
    <source>
        <dbReference type="ARBA" id="ARBA00022741"/>
    </source>
</evidence>
<dbReference type="Gene3D" id="3.30.200.20">
    <property type="entry name" value="Phosphorylase Kinase, domain 1"/>
    <property type="match status" value="1"/>
</dbReference>
<feature type="domain" description="Ig-like" evidence="19">
    <location>
        <begin position="3"/>
        <end position="89"/>
    </location>
</feature>
<keyword evidence="21" id="KW-1185">Reference proteome</keyword>
<keyword evidence="8" id="KW-0418">Kinase</keyword>
<evidence type="ECO:0000256" key="2">
    <source>
        <dbReference type="ARBA" id="ARBA00011902"/>
    </source>
</evidence>
<dbReference type="Pfam" id="PF13927">
    <property type="entry name" value="Ig_3"/>
    <property type="match status" value="5"/>
</dbReference>
<reference evidence="20 21" key="1">
    <citation type="submission" date="2022-05" db="EMBL/GenBank/DDBJ databases">
        <authorList>
            <consortium name="Genoscope - CEA"/>
            <person name="William W."/>
        </authorList>
    </citation>
    <scope>NUCLEOTIDE SEQUENCE [LARGE SCALE GENOMIC DNA]</scope>
</reference>
<dbReference type="InterPro" id="IPR013098">
    <property type="entry name" value="Ig_I-set"/>
</dbReference>
<dbReference type="InterPro" id="IPR001824">
    <property type="entry name" value="Tyr_kinase_rcpt_3_CS"/>
</dbReference>
<feature type="non-terminal residue" evidence="20">
    <location>
        <position position="1"/>
    </location>
</feature>
<accession>A0ABN8NZF4</accession>
<dbReference type="InterPro" id="IPR007110">
    <property type="entry name" value="Ig-like_dom"/>
</dbReference>
<dbReference type="EMBL" id="CALNXK010000043">
    <property type="protein sequence ID" value="CAH3127131.1"/>
    <property type="molecule type" value="Genomic_DNA"/>
</dbReference>
<dbReference type="SUPFAM" id="SSF48726">
    <property type="entry name" value="Immunoglobulin"/>
    <property type="match status" value="8"/>
</dbReference>
<evidence type="ECO:0000259" key="19">
    <source>
        <dbReference type="PROSITE" id="PS50835"/>
    </source>
</evidence>
<dbReference type="InterPro" id="IPR000719">
    <property type="entry name" value="Prot_kinase_dom"/>
</dbReference>
<dbReference type="InterPro" id="IPR050122">
    <property type="entry name" value="RTK"/>
</dbReference>
<dbReference type="PANTHER" id="PTHR24416">
    <property type="entry name" value="TYROSINE-PROTEIN KINASE RECEPTOR"/>
    <property type="match status" value="1"/>
</dbReference>
<keyword evidence="4" id="KW-0597">Phosphoprotein</keyword>
<evidence type="ECO:0000256" key="5">
    <source>
        <dbReference type="ARBA" id="ARBA00022679"/>
    </source>
</evidence>
<dbReference type="PROSITE" id="PS50835">
    <property type="entry name" value="IG_LIKE"/>
    <property type="match status" value="7"/>
</dbReference>
<keyword evidence="9" id="KW-0067">ATP-binding</keyword>
<dbReference type="InterPro" id="IPR020635">
    <property type="entry name" value="Tyr_kinase_cat_dom"/>
</dbReference>
<evidence type="ECO:0000256" key="12">
    <source>
        <dbReference type="ARBA" id="ARBA00023137"/>
    </source>
</evidence>
<evidence type="ECO:0000256" key="8">
    <source>
        <dbReference type="ARBA" id="ARBA00022777"/>
    </source>
</evidence>
<evidence type="ECO:0000313" key="20">
    <source>
        <dbReference type="EMBL" id="CAH3127131.1"/>
    </source>
</evidence>
<evidence type="ECO:0000313" key="21">
    <source>
        <dbReference type="Proteomes" id="UP001159405"/>
    </source>
</evidence>
<evidence type="ECO:0000256" key="14">
    <source>
        <dbReference type="ARBA" id="ARBA00023170"/>
    </source>
</evidence>
<dbReference type="SUPFAM" id="SSF56112">
    <property type="entry name" value="Protein kinase-like (PK-like)"/>
    <property type="match status" value="1"/>
</dbReference>
<proteinExistence type="predicted"/>
<dbReference type="InterPro" id="IPR011009">
    <property type="entry name" value="Kinase-like_dom_sf"/>
</dbReference>
<keyword evidence="10 17" id="KW-1133">Transmembrane helix</keyword>
<evidence type="ECO:0000256" key="16">
    <source>
        <dbReference type="ARBA" id="ARBA00023319"/>
    </source>
</evidence>
<keyword evidence="12" id="KW-0829">Tyrosine-protein kinase</keyword>
<keyword evidence="15" id="KW-0325">Glycoprotein</keyword>
<dbReference type="PRINTS" id="PR00109">
    <property type="entry name" value="TYRKINASE"/>
</dbReference>
<dbReference type="InterPro" id="IPR008266">
    <property type="entry name" value="Tyr_kinase_AS"/>
</dbReference>
<dbReference type="PROSITE" id="PS50011">
    <property type="entry name" value="PROTEIN_KINASE_DOM"/>
    <property type="match status" value="1"/>
</dbReference>
<dbReference type="EC" id="2.7.10.1" evidence="2"/>
<organism evidence="20 21">
    <name type="scientific">Porites lobata</name>
    <dbReference type="NCBI Taxonomy" id="104759"/>
    <lineage>
        <taxon>Eukaryota</taxon>
        <taxon>Metazoa</taxon>
        <taxon>Cnidaria</taxon>
        <taxon>Anthozoa</taxon>
        <taxon>Hexacorallia</taxon>
        <taxon>Scleractinia</taxon>
        <taxon>Fungiina</taxon>
        <taxon>Poritidae</taxon>
        <taxon>Porites</taxon>
    </lineage>
</organism>
<keyword evidence="13" id="KW-1015">Disulfide bond</keyword>
<feature type="domain" description="Ig-like" evidence="19">
    <location>
        <begin position="965"/>
        <end position="1068"/>
    </location>
</feature>